<evidence type="ECO:0000259" key="7">
    <source>
        <dbReference type="PROSITE" id="PS51918"/>
    </source>
</evidence>
<feature type="domain" description="Radical SAM core" evidence="7">
    <location>
        <begin position="1"/>
        <end position="230"/>
    </location>
</feature>
<comment type="caution">
    <text evidence="8">The sequence shown here is derived from an EMBL/GenBank/DDBJ whole genome shotgun (WGS) entry which is preliminary data.</text>
</comment>
<dbReference type="InterPro" id="IPR007197">
    <property type="entry name" value="rSAM"/>
</dbReference>
<evidence type="ECO:0000256" key="4">
    <source>
        <dbReference type="ARBA" id="ARBA00022723"/>
    </source>
</evidence>
<evidence type="ECO:0000256" key="2">
    <source>
        <dbReference type="ARBA" id="ARBA00022485"/>
    </source>
</evidence>
<dbReference type="SFLD" id="SFLDG01082">
    <property type="entry name" value="B12-binding_domain_containing"/>
    <property type="match status" value="1"/>
</dbReference>
<dbReference type="Pfam" id="PF16199">
    <property type="entry name" value="Radical_SAM_C"/>
    <property type="match status" value="1"/>
</dbReference>
<keyword evidence="9" id="KW-1185">Reference proteome</keyword>
<evidence type="ECO:0000256" key="1">
    <source>
        <dbReference type="ARBA" id="ARBA00001966"/>
    </source>
</evidence>
<dbReference type="InterPro" id="IPR039661">
    <property type="entry name" value="ELP3"/>
</dbReference>
<evidence type="ECO:0000256" key="5">
    <source>
        <dbReference type="ARBA" id="ARBA00023004"/>
    </source>
</evidence>
<keyword evidence="2" id="KW-0004">4Fe-4S</keyword>
<dbReference type="PANTHER" id="PTHR11135">
    <property type="entry name" value="HISTONE ACETYLTRANSFERASE-RELATED"/>
    <property type="match status" value="1"/>
</dbReference>
<dbReference type="PROSITE" id="PS51918">
    <property type="entry name" value="RADICAL_SAM"/>
    <property type="match status" value="1"/>
</dbReference>
<organism evidence="8 9">
    <name type="scientific">Candidatus Clostridium radicumherbarum</name>
    <dbReference type="NCBI Taxonomy" id="3381662"/>
    <lineage>
        <taxon>Bacteria</taxon>
        <taxon>Bacillati</taxon>
        <taxon>Bacillota</taxon>
        <taxon>Clostridia</taxon>
        <taxon>Eubacteriales</taxon>
        <taxon>Clostridiaceae</taxon>
        <taxon>Clostridium</taxon>
    </lineage>
</organism>
<dbReference type="SFLD" id="SFLDS00029">
    <property type="entry name" value="Radical_SAM"/>
    <property type="match status" value="1"/>
</dbReference>
<dbReference type="Pfam" id="PF04055">
    <property type="entry name" value="Radical_SAM"/>
    <property type="match status" value="1"/>
</dbReference>
<accession>A0ABW8TSH5</accession>
<dbReference type="Proteomes" id="UP001623661">
    <property type="component" value="Unassembled WGS sequence"/>
</dbReference>
<evidence type="ECO:0000256" key="6">
    <source>
        <dbReference type="ARBA" id="ARBA00023014"/>
    </source>
</evidence>
<dbReference type="InterPro" id="IPR058240">
    <property type="entry name" value="rSAM_sf"/>
</dbReference>
<dbReference type="SUPFAM" id="SSF102114">
    <property type="entry name" value="Radical SAM enzymes"/>
    <property type="match status" value="1"/>
</dbReference>
<comment type="cofactor">
    <cofactor evidence="1">
        <name>[4Fe-4S] cluster</name>
        <dbReference type="ChEBI" id="CHEBI:49883"/>
    </cofactor>
</comment>
<dbReference type="EMBL" id="JBJHZY010000001">
    <property type="protein sequence ID" value="MFL0268243.1"/>
    <property type="molecule type" value="Genomic_DNA"/>
</dbReference>
<dbReference type="RefSeq" id="WP_406764822.1">
    <property type="nucleotide sequence ID" value="NZ_JBJHZY010000001.1"/>
</dbReference>
<protein>
    <submittedName>
        <fullName evidence="8">Elongator complex protein 3</fullName>
    </submittedName>
</protein>
<keyword evidence="5" id="KW-0408">Iron</keyword>
<dbReference type="CDD" id="cd01335">
    <property type="entry name" value="Radical_SAM"/>
    <property type="match status" value="1"/>
</dbReference>
<dbReference type="SMART" id="SM00729">
    <property type="entry name" value="Elp3"/>
    <property type="match status" value="1"/>
</dbReference>
<gene>
    <name evidence="8" type="ORF">ACJDUH_09015</name>
</gene>
<dbReference type="PANTHER" id="PTHR11135:SF0">
    <property type="entry name" value="ELONGATOR COMPLEX PROTEIN 3"/>
    <property type="match status" value="1"/>
</dbReference>
<dbReference type="Gene3D" id="3.80.30.20">
    <property type="entry name" value="tm_1862 like domain"/>
    <property type="match status" value="1"/>
</dbReference>
<evidence type="ECO:0000313" key="9">
    <source>
        <dbReference type="Proteomes" id="UP001623661"/>
    </source>
</evidence>
<keyword evidence="6" id="KW-0411">Iron-sulfur</keyword>
<dbReference type="InterPro" id="IPR006638">
    <property type="entry name" value="Elp3/MiaA/NifB-like_rSAM"/>
</dbReference>
<sequence length="362" mass="41254">MNKARYIIPIFVPHEGCPHDCVFCNQNSITGTTTKVTAEFVKATVEEYLKTLPEENRILEISFFGGTFTAINIEKQKELLAVAKFYKDRGVIDYIRLSTRPDYIDSHILTNLKEYSVDIIELGVQSMDKEVLIKSARGHSREDVIKASLLIKTYGFTLGHQIMLGLPGDGFKKDIETTAEIIKLSPDLCRIYPALVIKDTPMEKMYYSNVYKPYSLEEAIKISKVIYGMLVSNNINVIRIGLQPTEEINVGKDIIAGPFHPSFRELVEGSIFNDLILEAAPKNYTGDYEITVNDKDISKLFCNKKTFFNDTKEQLKTLNIKLTQSKNINRGELELAYFNHCHKVSISEYLTNKYKEGYLNLL</sequence>
<dbReference type="InterPro" id="IPR023404">
    <property type="entry name" value="rSAM_horseshoe"/>
</dbReference>
<evidence type="ECO:0000256" key="3">
    <source>
        <dbReference type="ARBA" id="ARBA00022691"/>
    </source>
</evidence>
<dbReference type="SFLD" id="SFLDG01086">
    <property type="entry name" value="elongater_protein-like"/>
    <property type="match status" value="1"/>
</dbReference>
<reference evidence="8 9" key="1">
    <citation type="submission" date="2024-11" db="EMBL/GenBank/DDBJ databases">
        <authorList>
            <person name="Heng Y.C."/>
            <person name="Lim A.C.H."/>
            <person name="Lee J.K.Y."/>
            <person name="Kittelmann S."/>
        </authorList>
    </citation>
    <scope>NUCLEOTIDE SEQUENCE [LARGE SCALE GENOMIC DNA]</scope>
    <source>
        <strain evidence="8 9">WILCCON 0202</strain>
    </source>
</reference>
<evidence type="ECO:0000313" key="8">
    <source>
        <dbReference type="EMBL" id="MFL0268243.1"/>
    </source>
</evidence>
<name>A0ABW8TSH5_9CLOT</name>
<keyword evidence="3" id="KW-0949">S-adenosyl-L-methionine</keyword>
<dbReference type="InterPro" id="IPR032432">
    <property type="entry name" value="Radical_SAM_C"/>
</dbReference>
<keyword evidence="4" id="KW-0479">Metal-binding</keyword>
<proteinExistence type="predicted"/>